<dbReference type="EMBL" id="CABEEZ010000097">
    <property type="protein sequence ID" value="VTR40819.1"/>
    <property type="molecule type" value="Genomic_DNA"/>
</dbReference>
<sequence length="81" mass="8560">MMKSQSSNINLGVLACNPLMALGLAYYIEDLQLGHRCQMATMSLTGLGDRLRQAAVFGVISRSERIATGNGHHSPAASNAA</sequence>
<evidence type="ECO:0000256" key="1">
    <source>
        <dbReference type="SAM" id="Phobius"/>
    </source>
</evidence>
<gene>
    <name evidence="2" type="ORF">NCTC12965_04560</name>
</gene>
<keyword evidence="1" id="KW-0812">Transmembrane</keyword>
<name>A0A4U9V733_SERFO</name>
<dbReference type="PROSITE" id="PS51257">
    <property type="entry name" value="PROKAR_LIPOPROTEIN"/>
    <property type="match status" value="1"/>
</dbReference>
<keyword evidence="1" id="KW-1133">Transmembrane helix</keyword>
<keyword evidence="1" id="KW-0472">Membrane</keyword>
<dbReference type="AlphaFoldDB" id="A0A4U9V733"/>
<organism evidence="2">
    <name type="scientific">Serratia fonticola</name>
    <dbReference type="NCBI Taxonomy" id="47917"/>
    <lineage>
        <taxon>Bacteria</taxon>
        <taxon>Pseudomonadati</taxon>
        <taxon>Pseudomonadota</taxon>
        <taxon>Gammaproteobacteria</taxon>
        <taxon>Enterobacterales</taxon>
        <taxon>Yersiniaceae</taxon>
        <taxon>Serratia</taxon>
    </lineage>
</organism>
<evidence type="ECO:0000313" key="2">
    <source>
        <dbReference type="EMBL" id="VTR40819.1"/>
    </source>
</evidence>
<proteinExistence type="predicted"/>
<protein>
    <submittedName>
        <fullName evidence="2">Uncharacterized protein</fullName>
    </submittedName>
</protein>
<feature type="transmembrane region" description="Helical" evidence="1">
    <location>
        <begin position="9"/>
        <end position="28"/>
    </location>
</feature>
<reference evidence="2" key="1">
    <citation type="submission" date="2019-05" db="EMBL/GenBank/DDBJ databases">
        <authorList>
            <consortium name="Pathogen Informatics"/>
        </authorList>
    </citation>
    <scope>NUCLEOTIDE SEQUENCE [LARGE SCALE GENOMIC DNA]</scope>
    <source>
        <strain evidence="2">NCTC12965</strain>
    </source>
</reference>
<accession>A0A4U9V733</accession>